<feature type="compositionally biased region" description="Low complexity" evidence="11">
    <location>
        <begin position="8"/>
        <end position="23"/>
    </location>
</feature>
<dbReference type="SUPFAM" id="SSF82215">
    <property type="entry name" value="C-terminal autoproteolytic domain of nucleoporin nup98"/>
    <property type="match status" value="1"/>
</dbReference>
<feature type="compositionally biased region" description="Basic and acidic residues" evidence="11">
    <location>
        <begin position="990"/>
        <end position="1007"/>
    </location>
</feature>
<dbReference type="Gene3D" id="1.10.10.2360">
    <property type="match status" value="1"/>
</dbReference>
<dbReference type="PANTHER" id="PTHR23198:SF6">
    <property type="entry name" value="NUCLEAR PORE COMPLEX PROTEIN NUP98-NUP96"/>
    <property type="match status" value="1"/>
</dbReference>
<protein>
    <recommendedName>
        <fullName evidence="12">Peptidase S59 domain-containing protein</fullName>
    </recommendedName>
</protein>
<evidence type="ECO:0000313" key="14">
    <source>
        <dbReference type="Proteomes" id="UP000279236"/>
    </source>
</evidence>
<dbReference type="InterPro" id="IPR021967">
    <property type="entry name" value="Nup98_C"/>
</dbReference>
<feature type="region of interest" description="Disordered" evidence="11">
    <location>
        <begin position="990"/>
        <end position="1012"/>
    </location>
</feature>
<dbReference type="GO" id="GO:0003723">
    <property type="term" value="F:RNA binding"/>
    <property type="evidence" value="ECO:0007669"/>
    <property type="project" value="TreeGrafter"/>
</dbReference>
<feature type="compositionally biased region" description="Polar residues" evidence="11">
    <location>
        <begin position="452"/>
        <end position="480"/>
    </location>
</feature>
<sequence length="1901" mass="198625">MFGSTWGQNNQQQQQQQQPQQTGGLFGSTGGGFGQTAGGFGQQQQQQPQTGFGQPQQNTGGGLFGQAAAPATSFGGGGFGQAAQQPQQTNAFGARPSFGATGTSPFGATNTAATTGGGLFGSSAPTSTFGQAAAQPTGGLFGSKPATTGFGATTSSGLFGAKPAVTAAPGSSSPAPSNQVFQYTNNPPPPIPQTGTANPPYQPTWQRDPPPSIGRDAPPPHLFHVINAMEPYRGGSFEELRMLDYQQGRKEPTAQPAPAATGFGQPAASGFGTSSGGFGQPAATPSTFGQAKPGGLFGSTGATSTFGAPAATTSTFGQAQSTGGLFGQQQQQPTTSTFGQPAAGATTGGLFGQPAAQPAATGGLFGSNPNPFGQTSAQQPQSTGFGGFGAAAAKPAGFGATPGTTNAFGQTGTTTGFGQTPAAPAPTSFGGFGQTQQQPQQQQQATGGLFGNTTNPFGQTSAASPGTSLFGQTNTQQQPAATGGLFGSTAAKPAGGLFGSSPAASTATGGFGGFGAAAAPAQPATTGLFGSAPAAQPAATGGLFGQQPAAAPAAGGLFGSNTGGSSLFGAKPTAPATGGLFGSAPAAQPAATGTSSFGGFGQTGTGGGLFGNTNTAAAAPATTSLFGAKPAAPATGGLFGSTAAAPAATGGLFGSLGQTQQPASTGLFGSTTQTQTQAPTGGLFGSTLGQSTAQPAQNLTASVDQNPYGRSELFAYQGQKLELGSVNKKPALPPLTASSYRVTPTKGRVTQLRGFAAPLSASQSNSRSGSPVAASSNNNRSVIGSPVPSERYKGLTETSLSPNAFIPRANVKKISVATPKLANGSEDPLESVLGKSALKSSTNSLPPTPEPVRSPAFNASGSTRSNIDDTPTRRPQSVQIETSIRPVATERPLKRGDYWCKPKLEKLRSMSHEELSKIENFTAGRKGYGEVVFLEPVDLTGLASLHDLLGKVIVVEDLELAVYPEDGPKKPARGKGLNHPAQISLENCFARDKATRQPVTDPRDPRYQRQVKRVKAVPDTEFVSFTEDGVWTFIVDHFSRYGIAGSDDEDDADEGVASPSPPKSGTLDRSLSPSITEEEETDEDDDFLPPTRSIYDNMMTADYDSGLDGDVTDESMEEDLETEREDNGDMDMQPDWDRPIKSKLGAQGMRNMRAMQASFFGSAEPKAPKQSALDVKRAAAVEAARALERKRVESGFGDAEEGFSTLDNRAVKRASFGEPARPPKLRQPRKYAKVALTDSSVAGGEGVRADAGLSLGRSFRATWGPNGQLVHIGKICAPGAKFASSPQPTVFVEQVELLADSKAVESQRASRLLSLLLQHTAVELVEGEPAAFTETGIRFHQFADLFDAADRSHEACVWRLGNALFDEIELGLPETTSSDVVQRITEVRRKLALSKWLEDAVAPAVDTDLAKAGDNRPAKVFSLLTGNQIDRAVQSALDGNDMRLATLVSQAGGPEIFRAEVMRQLEDWTKFKSNSLIGYDYRKLYAVLAGVTDIVAGDSTRGPDAAPDVLVAEGLDWKRAFGLQLWYGCPSEESIADVLDQYTASLDSAHPPAKSLPPYLEKPDGGRTWDLPQQPTDVLFNLIKVYADLTVPLDRVLAARDSSPSPTDFRIPFHLYLLLGHALAKRDFEDREDEDESGVGFSATANQITSSYAAQLEEEGQWTWAAFILLHLERAESRRAAIRDLLFRHPDPTQVEIAFLTDKLHVPWEWLHEARAAHLAAAGDAYGEYFELIPAGLVDRAQRTLITKLAPEAVLREDHALLRRLCEALEPTHPTGWEYGGKLFLDYLDLISEVRPLLASVLRAGANPDPTEAHALTALARNVPRVLQLLPALFPDKEDVQQVASLSDMLSDLQALAGVLHPAGFIPRPPVSDLLVDKDRLHLLQAAATESFEHSLQALTA</sequence>
<dbReference type="GO" id="GO:0008139">
    <property type="term" value="F:nuclear localization sequence binding"/>
    <property type="evidence" value="ECO:0007669"/>
    <property type="project" value="TreeGrafter"/>
</dbReference>
<reference evidence="13 14" key="1">
    <citation type="submission" date="2018-11" db="EMBL/GenBank/DDBJ databases">
        <title>Genome sequence of Apiotrichum porosum DSM 27194.</title>
        <authorList>
            <person name="Aliyu H."/>
            <person name="Gorte O."/>
            <person name="Ochsenreither K."/>
        </authorList>
    </citation>
    <scope>NUCLEOTIDE SEQUENCE [LARGE SCALE GENOMIC DNA]</scope>
    <source>
        <strain evidence="13 14">DSM 27194</strain>
    </source>
</reference>
<dbReference type="InterPro" id="IPR025574">
    <property type="entry name" value="Nucleoporin_FG_rpt"/>
</dbReference>
<feature type="region of interest" description="Disordered" evidence="11">
    <location>
        <begin position="1"/>
        <end position="110"/>
    </location>
</feature>
<keyword evidence="4" id="KW-0677">Repeat</keyword>
<dbReference type="GO" id="GO:0051028">
    <property type="term" value="P:mRNA transport"/>
    <property type="evidence" value="ECO:0007669"/>
    <property type="project" value="UniProtKB-KW"/>
</dbReference>
<feature type="region of interest" description="Disordered" evidence="11">
    <location>
        <begin position="839"/>
        <end position="887"/>
    </location>
</feature>
<feature type="compositionally biased region" description="Low complexity" evidence="11">
    <location>
        <begin position="42"/>
        <end position="58"/>
    </location>
</feature>
<evidence type="ECO:0000256" key="1">
    <source>
        <dbReference type="ARBA" id="ARBA00004567"/>
    </source>
</evidence>
<dbReference type="RefSeq" id="XP_028472351.1">
    <property type="nucleotide sequence ID" value="XM_028619177.1"/>
</dbReference>
<dbReference type="Pfam" id="PF12110">
    <property type="entry name" value="Nup96"/>
    <property type="match status" value="1"/>
</dbReference>
<dbReference type="PANTHER" id="PTHR23198">
    <property type="entry name" value="NUCLEOPORIN"/>
    <property type="match status" value="1"/>
</dbReference>
<dbReference type="GO" id="GO:0034398">
    <property type="term" value="P:telomere tethering at nuclear periphery"/>
    <property type="evidence" value="ECO:0007669"/>
    <property type="project" value="TreeGrafter"/>
</dbReference>
<dbReference type="Gene3D" id="1.25.40.690">
    <property type="match status" value="1"/>
</dbReference>
<feature type="compositionally biased region" description="Low complexity" evidence="11">
    <location>
        <begin position="165"/>
        <end position="177"/>
    </location>
</feature>
<dbReference type="GO" id="GO:0044614">
    <property type="term" value="C:nuclear pore cytoplasmic filaments"/>
    <property type="evidence" value="ECO:0007669"/>
    <property type="project" value="TreeGrafter"/>
</dbReference>
<feature type="domain" description="Peptidase S59" evidence="12">
    <location>
        <begin position="895"/>
        <end position="1038"/>
    </location>
</feature>
<dbReference type="Pfam" id="PF13634">
    <property type="entry name" value="Nucleoporin_FG"/>
    <property type="match status" value="4"/>
</dbReference>
<feature type="compositionally biased region" description="Polar residues" evidence="11">
    <location>
        <begin position="367"/>
        <end position="382"/>
    </location>
</feature>
<dbReference type="GO" id="GO:0006606">
    <property type="term" value="P:protein import into nucleus"/>
    <property type="evidence" value="ECO:0007669"/>
    <property type="project" value="TreeGrafter"/>
</dbReference>
<feature type="compositionally biased region" description="Polar residues" evidence="11">
    <location>
        <begin position="760"/>
        <end position="782"/>
    </location>
</feature>
<dbReference type="Gene3D" id="3.30.1610.10">
    <property type="entry name" value="Peptidase S59, nucleoporin"/>
    <property type="match status" value="1"/>
</dbReference>
<keyword evidence="6" id="KW-0509">mRNA transport</keyword>
<feature type="compositionally biased region" description="Polar residues" evidence="11">
    <location>
        <begin position="313"/>
        <end position="339"/>
    </location>
</feature>
<gene>
    <name evidence="13" type="ORF">EHS24_003504</name>
</gene>
<feature type="region of interest" description="Disordered" evidence="11">
    <location>
        <begin position="313"/>
        <end position="487"/>
    </location>
</feature>
<evidence type="ECO:0000256" key="2">
    <source>
        <dbReference type="ARBA" id="ARBA00008926"/>
    </source>
</evidence>
<dbReference type="FunFam" id="3.30.1610.10:FF:000003">
    <property type="entry name" value="Nucleoporin SONB, putative"/>
    <property type="match status" value="1"/>
</dbReference>
<feature type="compositionally biased region" description="Gly residues" evidence="11">
    <location>
        <begin position="24"/>
        <end position="41"/>
    </location>
</feature>
<keyword evidence="10" id="KW-0539">Nucleus</keyword>
<comment type="caution">
    <text evidence="13">The sequence shown here is derived from an EMBL/GenBank/DDBJ whole genome shotgun (WGS) entry which is preliminary data.</text>
</comment>
<accession>A0A427XEQ8</accession>
<evidence type="ECO:0000313" key="13">
    <source>
        <dbReference type="EMBL" id="RSH77204.1"/>
    </source>
</evidence>
<evidence type="ECO:0000256" key="9">
    <source>
        <dbReference type="ARBA" id="ARBA00023132"/>
    </source>
</evidence>
<feature type="region of interest" description="Disordered" evidence="11">
    <location>
        <begin position="1045"/>
        <end position="1137"/>
    </location>
</feature>
<comment type="subcellular location">
    <subcellularLocation>
        <location evidence="1">Nucleus</location>
        <location evidence="1">Nuclear pore complex</location>
    </subcellularLocation>
</comment>
<dbReference type="PROSITE" id="PS51434">
    <property type="entry name" value="NUP_C"/>
    <property type="match status" value="1"/>
</dbReference>
<dbReference type="GeneID" id="39588047"/>
<dbReference type="STRING" id="105984.A0A427XEQ8"/>
<evidence type="ECO:0000256" key="4">
    <source>
        <dbReference type="ARBA" id="ARBA00022737"/>
    </source>
</evidence>
<evidence type="ECO:0000259" key="12">
    <source>
        <dbReference type="PROSITE" id="PS51434"/>
    </source>
</evidence>
<organism evidence="13 14">
    <name type="scientific">Apiotrichum porosum</name>
    <dbReference type="NCBI Taxonomy" id="105984"/>
    <lineage>
        <taxon>Eukaryota</taxon>
        <taxon>Fungi</taxon>
        <taxon>Dikarya</taxon>
        <taxon>Basidiomycota</taxon>
        <taxon>Agaricomycotina</taxon>
        <taxon>Tremellomycetes</taxon>
        <taxon>Trichosporonales</taxon>
        <taxon>Trichosporonaceae</taxon>
        <taxon>Apiotrichum</taxon>
    </lineage>
</organism>
<dbReference type="OrthoDB" id="3797628at2759"/>
<feature type="region of interest" description="Disordered" evidence="11">
    <location>
        <begin position="248"/>
        <end position="300"/>
    </location>
</feature>
<dbReference type="GO" id="GO:0000973">
    <property type="term" value="P:post-transcriptional tethering of RNA polymerase II gene DNA at nuclear periphery"/>
    <property type="evidence" value="ECO:0007669"/>
    <property type="project" value="TreeGrafter"/>
</dbReference>
<name>A0A427XEQ8_9TREE</name>
<keyword evidence="14" id="KW-1185">Reference proteome</keyword>
<evidence type="ECO:0000256" key="10">
    <source>
        <dbReference type="ARBA" id="ARBA00023242"/>
    </source>
</evidence>
<dbReference type="GO" id="GO:0017056">
    <property type="term" value="F:structural constituent of nuclear pore"/>
    <property type="evidence" value="ECO:0007669"/>
    <property type="project" value="InterPro"/>
</dbReference>
<feature type="region of interest" description="Disordered" evidence="11">
    <location>
        <begin position="165"/>
        <end position="198"/>
    </location>
</feature>
<keyword evidence="9" id="KW-0906">Nuclear pore complex</keyword>
<dbReference type="Pfam" id="PF04096">
    <property type="entry name" value="Nucleoporin2"/>
    <property type="match status" value="1"/>
</dbReference>
<feature type="compositionally biased region" description="Low complexity" evidence="11">
    <location>
        <begin position="390"/>
        <end position="447"/>
    </location>
</feature>
<comment type="similarity">
    <text evidence="2">Belongs to the nucleoporin GLFG family.</text>
</comment>
<dbReference type="EMBL" id="RSCE01000017">
    <property type="protein sequence ID" value="RSH77204.1"/>
    <property type="molecule type" value="Genomic_DNA"/>
</dbReference>
<dbReference type="InterPro" id="IPR037665">
    <property type="entry name" value="Nucleoporin_S59-like"/>
</dbReference>
<evidence type="ECO:0000256" key="11">
    <source>
        <dbReference type="SAM" id="MobiDB-lite"/>
    </source>
</evidence>
<keyword evidence="7" id="KW-0653">Protein transport</keyword>
<feature type="compositionally biased region" description="Polar residues" evidence="11">
    <location>
        <begin position="873"/>
        <end position="882"/>
    </location>
</feature>
<dbReference type="InterPro" id="IPR036903">
    <property type="entry name" value="Nup98_auto-Pept-S59_dom_sf"/>
</dbReference>
<keyword evidence="3" id="KW-0813">Transport</keyword>
<keyword evidence="8" id="KW-0811">Translocation</keyword>
<proteinExistence type="inferred from homology"/>
<keyword evidence="5" id="KW-0068">Autocatalytic cleavage</keyword>
<feature type="region of interest" description="Disordered" evidence="11">
    <location>
        <begin position="756"/>
        <end position="794"/>
    </location>
</feature>
<evidence type="ECO:0000256" key="6">
    <source>
        <dbReference type="ARBA" id="ARBA00022816"/>
    </source>
</evidence>
<evidence type="ECO:0000256" key="7">
    <source>
        <dbReference type="ARBA" id="ARBA00022927"/>
    </source>
</evidence>
<dbReference type="GO" id="GO:0006405">
    <property type="term" value="P:RNA export from nucleus"/>
    <property type="evidence" value="ECO:0007669"/>
    <property type="project" value="TreeGrafter"/>
</dbReference>
<feature type="compositionally biased region" description="Acidic residues" evidence="11">
    <location>
        <begin position="1076"/>
        <end position="1087"/>
    </location>
</feature>
<evidence type="ECO:0000256" key="8">
    <source>
        <dbReference type="ARBA" id="ARBA00023010"/>
    </source>
</evidence>
<dbReference type="Proteomes" id="UP000279236">
    <property type="component" value="Unassembled WGS sequence"/>
</dbReference>
<evidence type="ECO:0000256" key="5">
    <source>
        <dbReference type="ARBA" id="ARBA00022813"/>
    </source>
</evidence>
<dbReference type="InterPro" id="IPR007230">
    <property type="entry name" value="Nup98_auto-Pept-S59_dom"/>
</dbReference>
<feature type="compositionally biased region" description="Acidic residues" evidence="11">
    <location>
        <begin position="1105"/>
        <end position="1134"/>
    </location>
</feature>
<evidence type="ECO:0000256" key="3">
    <source>
        <dbReference type="ARBA" id="ARBA00022448"/>
    </source>
</evidence>